<feature type="chain" id="PRO_5016247693" description="beta-galactosidase" evidence="10">
    <location>
        <begin position="20"/>
        <end position="737"/>
    </location>
</feature>
<dbReference type="AlphaFoldDB" id="A0A316DKC5"/>
<dbReference type="InterPro" id="IPR003476">
    <property type="entry name" value="Glyco_hydro_42"/>
</dbReference>
<evidence type="ECO:0000256" key="2">
    <source>
        <dbReference type="ARBA" id="ARBA00005940"/>
    </source>
</evidence>
<feature type="domain" description="Glycoside hydrolase family 42 N-terminal" evidence="11">
    <location>
        <begin position="74"/>
        <end position="444"/>
    </location>
</feature>
<dbReference type="Pfam" id="PF08532">
    <property type="entry name" value="Glyco_hydro_42M"/>
    <property type="match status" value="1"/>
</dbReference>
<dbReference type="PANTHER" id="PTHR36447">
    <property type="entry name" value="BETA-GALACTOSIDASE GANA"/>
    <property type="match status" value="1"/>
</dbReference>
<feature type="binding site" evidence="9">
    <location>
        <position position="380"/>
    </location>
    <ligand>
        <name>substrate</name>
    </ligand>
</feature>
<feature type="binding site" evidence="9">
    <location>
        <position position="169"/>
    </location>
    <ligand>
        <name>substrate</name>
    </ligand>
</feature>
<sequence>MKKHFLFILFLSFLNQAFAQKPATPLQTLQVEKTLQATSEQTLQVEKTLQATSEQTLQVEKTLQATSLLFGVAYYDEYMPYERLEKDVAMMKEAGINVVRIAESTWSTVEPQDNVWDFSHIDRVLNAMHKGGIKVIIGTPTYAFPTWLAKKYPDILATTSKGKNLYGARQNMDITNEHFRFHAERVIRKIMEHVKDHPAIIGYQVDNETKAYGTAGDNVQKAFVAYMKDKFKTLEAVNKAFGLDYWSNRINNWDDFPTVNGTFNASINASLNSEFSKFQRQIVTDYLAWQAKIVKEYAKPTQFVTQNFDLDWHGYSYGIQPDVDHFAAAKALDVAGVDIYHPTQDVLTGIEISLGGDLTRSMKNRNYFVLETEAQGFPQWVPYPNQLRLQAFSHLASGANMLEYWHWHSIHNSAETYWKGLLSHDFEPNPTYNEAKTIGKDFARLSDKLINLKKKNDVAVLFSNEAQTAFNAFSFGWGARETYNDILRPYYDALYKMNVGMDFVDGTKNPELSNYKLIIVPALYAASDELLKKLNQFVKDGGHVVYTFKSGFSDENVKVRSTVQPAIINEACGISYSQFTVPQNVSLKNDPFGVGKDNNKINTWMELITPTTAKVLAYYEHPSWGNYAAVTQNQFGKGLATYVGCMTTSALTEKIMKDALGKANLWKTEQSLTFPIITKSGVNQQGKTIRYFFNYSAVPQKVQYTFNNGNELLSNKSIATNTSLDLEAWGVKIIEEN</sequence>
<comment type="catalytic activity">
    <reaction evidence="1">
        <text>Hydrolysis of terminal non-reducing beta-D-galactose residues in beta-D-galactosides.</text>
        <dbReference type="EC" id="3.2.1.23"/>
    </reaction>
</comment>
<comment type="caution">
    <text evidence="13">The sequence shown here is derived from an EMBL/GenBank/DDBJ whole genome shotgun (WGS) entry which is preliminary data.</text>
</comment>
<evidence type="ECO:0000259" key="11">
    <source>
        <dbReference type="Pfam" id="PF02449"/>
    </source>
</evidence>
<feature type="domain" description="Beta-galactosidase trimerisation" evidence="12">
    <location>
        <begin position="457"/>
        <end position="665"/>
    </location>
</feature>
<dbReference type="InterPro" id="IPR029062">
    <property type="entry name" value="Class_I_gatase-like"/>
</dbReference>
<comment type="similarity">
    <text evidence="2">Belongs to the glycosyl hydrolase 42 family.</text>
</comment>
<evidence type="ECO:0000256" key="1">
    <source>
        <dbReference type="ARBA" id="ARBA00001412"/>
    </source>
</evidence>
<dbReference type="Gene3D" id="3.40.50.880">
    <property type="match status" value="1"/>
</dbReference>
<dbReference type="EC" id="3.2.1.23" evidence="3"/>
<evidence type="ECO:0000313" key="14">
    <source>
        <dbReference type="Proteomes" id="UP000245489"/>
    </source>
</evidence>
<evidence type="ECO:0000256" key="8">
    <source>
        <dbReference type="PIRSR" id="PIRSR001084-1"/>
    </source>
</evidence>
<keyword evidence="14" id="KW-1185">Reference proteome</keyword>
<dbReference type="SUPFAM" id="SSF52317">
    <property type="entry name" value="Class I glutamine amidotransferase-like"/>
    <property type="match status" value="1"/>
</dbReference>
<dbReference type="InterPro" id="IPR017853">
    <property type="entry name" value="GH"/>
</dbReference>
<dbReference type="GO" id="GO:0005975">
    <property type="term" value="P:carbohydrate metabolic process"/>
    <property type="evidence" value="ECO:0007669"/>
    <property type="project" value="InterPro"/>
</dbReference>
<proteinExistence type="inferred from homology"/>
<feature type="active site" description="Proton donor" evidence="8">
    <location>
        <position position="208"/>
    </location>
</feature>
<gene>
    <name evidence="13" type="ORF">LV89_04163</name>
</gene>
<dbReference type="Pfam" id="PF02449">
    <property type="entry name" value="Glyco_hydro_42"/>
    <property type="match status" value="1"/>
</dbReference>
<dbReference type="GO" id="GO:0009341">
    <property type="term" value="C:beta-galactosidase complex"/>
    <property type="evidence" value="ECO:0007669"/>
    <property type="project" value="InterPro"/>
</dbReference>
<feature type="active site" description="Nucleophile" evidence="8">
    <location>
        <position position="371"/>
    </location>
</feature>
<dbReference type="GO" id="GO:0004565">
    <property type="term" value="F:beta-galactosidase activity"/>
    <property type="evidence" value="ECO:0007669"/>
    <property type="project" value="UniProtKB-EC"/>
</dbReference>
<dbReference type="InterPro" id="IPR013738">
    <property type="entry name" value="Beta_galactosidase_Trimer"/>
</dbReference>
<dbReference type="Proteomes" id="UP000245489">
    <property type="component" value="Unassembled WGS sequence"/>
</dbReference>
<dbReference type="InterPro" id="IPR013529">
    <property type="entry name" value="Glyco_hydro_42_N"/>
</dbReference>
<evidence type="ECO:0000256" key="9">
    <source>
        <dbReference type="PIRSR" id="PIRSR001084-2"/>
    </source>
</evidence>
<keyword evidence="10" id="KW-0732">Signal</keyword>
<evidence type="ECO:0000313" key="13">
    <source>
        <dbReference type="EMBL" id="PWK18136.1"/>
    </source>
</evidence>
<dbReference type="GO" id="GO:0046872">
    <property type="term" value="F:metal ion binding"/>
    <property type="evidence" value="ECO:0007669"/>
    <property type="project" value="UniProtKB-KW"/>
</dbReference>
<evidence type="ECO:0000256" key="6">
    <source>
        <dbReference type="ARBA" id="ARBA00022833"/>
    </source>
</evidence>
<evidence type="ECO:0000259" key="12">
    <source>
        <dbReference type="Pfam" id="PF08532"/>
    </source>
</evidence>
<evidence type="ECO:0000256" key="4">
    <source>
        <dbReference type="ARBA" id="ARBA00022723"/>
    </source>
</evidence>
<evidence type="ECO:0000256" key="5">
    <source>
        <dbReference type="ARBA" id="ARBA00022801"/>
    </source>
</evidence>
<dbReference type="PANTHER" id="PTHR36447:SF2">
    <property type="entry name" value="BETA-GALACTOSIDASE YESZ"/>
    <property type="match status" value="1"/>
</dbReference>
<keyword evidence="7" id="KW-0326">Glycosidase</keyword>
<feature type="binding site" evidence="9">
    <location>
        <position position="207"/>
    </location>
    <ligand>
        <name>substrate</name>
    </ligand>
</feature>
<evidence type="ECO:0000256" key="7">
    <source>
        <dbReference type="ARBA" id="ARBA00023295"/>
    </source>
</evidence>
<name>A0A316DKC5_9BACT</name>
<dbReference type="Gene3D" id="3.20.20.80">
    <property type="entry name" value="Glycosidases"/>
    <property type="match status" value="1"/>
</dbReference>
<reference evidence="13 14" key="1">
    <citation type="submission" date="2018-05" db="EMBL/GenBank/DDBJ databases">
        <title>Genomic Encyclopedia of Archaeal and Bacterial Type Strains, Phase II (KMG-II): from individual species to whole genera.</title>
        <authorList>
            <person name="Goeker M."/>
        </authorList>
    </citation>
    <scope>NUCLEOTIDE SEQUENCE [LARGE SCALE GENOMIC DNA]</scope>
    <source>
        <strain evidence="13 14">DSM 22214</strain>
    </source>
</reference>
<dbReference type="SUPFAM" id="SSF51445">
    <property type="entry name" value="(Trans)glycosidases"/>
    <property type="match status" value="1"/>
</dbReference>
<dbReference type="PIRSF" id="PIRSF001084">
    <property type="entry name" value="B-galactosidase"/>
    <property type="match status" value="1"/>
</dbReference>
<feature type="signal peptide" evidence="10">
    <location>
        <begin position="1"/>
        <end position="19"/>
    </location>
</feature>
<dbReference type="RefSeq" id="WP_211321246.1">
    <property type="nucleotide sequence ID" value="NZ_QGGO01000031.1"/>
</dbReference>
<keyword evidence="4" id="KW-0479">Metal-binding</keyword>
<protein>
    <recommendedName>
        <fullName evidence="3">beta-galactosidase</fullName>
        <ecNumber evidence="3">3.2.1.23</ecNumber>
    </recommendedName>
</protein>
<organism evidence="13 14">
    <name type="scientific">Arcicella aurantiaca</name>
    <dbReference type="NCBI Taxonomy" id="591202"/>
    <lineage>
        <taxon>Bacteria</taxon>
        <taxon>Pseudomonadati</taxon>
        <taxon>Bacteroidota</taxon>
        <taxon>Cytophagia</taxon>
        <taxon>Cytophagales</taxon>
        <taxon>Flectobacillaceae</taxon>
        <taxon>Arcicella</taxon>
    </lineage>
</organism>
<dbReference type="EMBL" id="QGGO01000031">
    <property type="protein sequence ID" value="PWK18136.1"/>
    <property type="molecule type" value="Genomic_DNA"/>
</dbReference>
<keyword evidence="5" id="KW-0378">Hydrolase</keyword>
<accession>A0A316DKC5</accession>
<keyword evidence="6" id="KW-0862">Zinc</keyword>
<evidence type="ECO:0000256" key="10">
    <source>
        <dbReference type="SAM" id="SignalP"/>
    </source>
</evidence>
<dbReference type="CDD" id="cd03143">
    <property type="entry name" value="A4_beta-galactosidase_middle_domain"/>
    <property type="match status" value="1"/>
</dbReference>
<evidence type="ECO:0000256" key="3">
    <source>
        <dbReference type="ARBA" id="ARBA00012756"/>
    </source>
</evidence>